<accession>A0A9P3FKF5</accession>
<evidence type="ECO:0000313" key="2">
    <source>
        <dbReference type="EMBL" id="GIZ47024.1"/>
    </source>
</evidence>
<dbReference type="PANTHER" id="PTHR10094:SF25">
    <property type="entry name" value="SCP2 STEROL-BINDING DOMAIN-CONTAINING PROTEIN 1"/>
    <property type="match status" value="1"/>
</dbReference>
<evidence type="ECO:0000313" key="3">
    <source>
        <dbReference type="Proteomes" id="UP000825890"/>
    </source>
</evidence>
<sequence length="145" mass="15466">MSSMGTEVSSRGINNKSFVAIEPPSSTFKKIADKLSSSDIVKQQAIEEINAGYAFIITGDETFGFADDGGGQWYVEAKEHGQAGKGRAPGGEKPDVIFELDTTSFQQIVQNPSEAQKLISAGKIKVSGDQTLVNKLDKVLALGKQ</sequence>
<dbReference type="Pfam" id="PF02036">
    <property type="entry name" value="SCP2"/>
    <property type="match status" value="1"/>
</dbReference>
<dbReference type="RefSeq" id="XP_044661511.1">
    <property type="nucleotide sequence ID" value="XM_044805576.1"/>
</dbReference>
<feature type="domain" description="SCP2" evidence="1">
    <location>
        <begin position="34"/>
        <end position="140"/>
    </location>
</feature>
<comment type="caution">
    <text evidence="2">The sequence shown here is derived from an EMBL/GenBank/DDBJ whole genome shotgun (WGS) entry which is preliminary data.</text>
</comment>
<protein>
    <recommendedName>
        <fullName evidence="1">SCP2 domain-containing protein</fullName>
    </recommendedName>
</protein>
<reference evidence="2 3" key="1">
    <citation type="submission" date="2021-01" db="EMBL/GenBank/DDBJ databases">
        <title>Cercospora kikuchii MAFF 305040 whole genome shotgun sequence.</title>
        <authorList>
            <person name="Kashiwa T."/>
            <person name="Suzuki T."/>
        </authorList>
    </citation>
    <scope>NUCLEOTIDE SEQUENCE [LARGE SCALE GENOMIC DNA]</scope>
    <source>
        <strain evidence="2 3">MAFF 305040</strain>
    </source>
</reference>
<dbReference type="AlphaFoldDB" id="A0A9P3FKF5"/>
<dbReference type="PANTHER" id="PTHR10094">
    <property type="entry name" value="STEROL CARRIER PROTEIN 2 SCP-2 FAMILY PROTEIN"/>
    <property type="match status" value="1"/>
</dbReference>
<dbReference type="EMBL" id="BOLY01000007">
    <property type="protein sequence ID" value="GIZ47024.1"/>
    <property type="molecule type" value="Genomic_DNA"/>
</dbReference>
<organism evidence="2 3">
    <name type="scientific">Cercospora kikuchii</name>
    <dbReference type="NCBI Taxonomy" id="84275"/>
    <lineage>
        <taxon>Eukaryota</taxon>
        <taxon>Fungi</taxon>
        <taxon>Dikarya</taxon>
        <taxon>Ascomycota</taxon>
        <taxon>Pezizomycotina</taxon>
        <taxon>Dothideomycetes</taxon>
        <taxon>Dothideomycetidae</taxon>
        <taxon>Mycosphaerellales</taxon>
        <taxon>Mycosphaerellaceae</taxon>
        <taxon>Cercospora</taxon>
    </lineage>
</organism>
<dbReference type="InterPro" id="IPR003033">
    <property type="entry name" value="SCP2_sterol-bd_dom"/>
</dbReference>
<dbReference type="OrthoDB" id="5327538at2759"/>
<proteinExistence type="predicted"/>
<dbReference type="Proteomes" id="UP000825890">
    <property type="component" value="Unassembled WGS sequence"/>
</dbReference>
<gene>
    <name evidence="2" type="ORF">CKM354_001012500</name>
</gene>
<dbReference type="Gene3D" id="3.30.1050.10">
    <property type="entry name" value="SCP2 sterol-binding domain"/>
    <property type="match status" value="1"/>
</dbReference>
<keyword evidence="3" id="KW-1185">Reference proteome</keyword>
<dbReference type="GO" id="GO:0005829">
    <property type="term" value="C:cytosol"/>
    <property type="evidence" value="ECO:0007669"/>
    <property type="project" value="TreeGrafter"/>
</dbReference>
<dbReference type="GeneID" id="68295700"/>
<dbReference type="InterPro" id="IPR036527">
    <property type="entry name" value="SCP2_sterol-bd_dom_sf"/>
</dbReference>
<name>A0A9P3FKF5_9PEZI</name>
<dbReference type="SUPFAM" id="SSF55718">
    <property type="entry name" value="SCP-like"/>
    <property type="match status" value="1"/>
</dbReference>
<evidence type="ECO:0000259" key="1">
    <source>
        <dbReference type="Pfam" id="PF02036"/>
    </source>
</evidence>